<protein>
    <submittedName>
        <fullName evidence="1">Uncharacterized protein</fullName>
    </submittedName>
</protein>
<evidence type="ECO:0000313" key="1">
    <source>
        <dbReference type="EMBL" id="KGJ22603.1"/>
    </source>
</evidence>
<dbReference type="Pfam" id="PF18855">
    <property type="entry name" value="baeRF_family11"/>
    <property type="match status" value="1"/>
</dbReference>
<reference evidence="1 2" key="1">
    <citation type="submission" date="2014-09" db="EMBL/GenBank/DDBJ databases">
        <authorList>
            <person name="McGinnis J.M."/>
            <person name="Wolfgang W.J."/>
        </authorList>
    </citation>
    <scope>NUCLEOTIDE SEQUENCE [LARGE SCALE GENOMIC DNA]</scope>
    <source>
        <strain evidence="1 2">5503</strain>
    </source>
</reference>
<accession>A0A099GKG3</accession>
<dbReference type="InterPro" id="IPR041638">
    <property type="entry name" value="BaeRF_family11"/>
</dbReference>
<sequence length="373" mass="41253">MLHLDIPSQEQLNRLADTRSDAAVTIYLATTPTTQQVDTARISLKNLAREAINQLEEMGLDKRRRWPIEEQLADFDDDEEFWAHQAHSLAIFVTPDKLRTFRLANEIPDQVHVSDRFHMKPLLRATTFSNDAYVLSLAEGGVKLIEVPASGEAHEVRVPNLPKDAYDALQTTTLNDRAPSRRITGDEGKNVRLRQYVRIVDKALMDVIKSSSRPLIIAAADPLRELFAQASDYPHIAPDAITGSPEEKSDNQLAEEARPILAKLQDAKVAELRDLYGERFGEGRASSDLSQVARAATHGAVDTLLVDIDVTVPGTIDDDGVLFLDEVDDARNYGVIDEIALRVLRNGGRVMAVRAGDLPEGAKDLAAILRWAA</sequence>
<comment type="caution">
    <text evidence="1">The sequence shown here is derived from an EMBL/GenBank/DDBJ whole genome shotgun (WGS) entry which is preliminary data.</text>
</comment>
<dbReference type="RefSeq" id="WP_036708647.1">
    <property type="nucleotide sequence ID" value="NZ_CP051542.1"/>
</dbReference>
<evidence type="ECO:0000313" key="2">
    <source>
        <dbReference type="Proteomes" id="UP000029858"/>
    </source>
</evidence>
<dbReference type="Proteomes" id="UP000029858">
    <property type="component" value="Unassembled WGS sequence"/>
</dbReference>
<proteinExistence type="predicted"/>
<reference evidence="1 2" key="2">
    <citation type="submission" date="2014-10" db="EMBL/GenBank/DDBJ databases">
        <title>Paracoccus sanguinis sp. nov., isolated from clinical specimens of New York State patients.</title>
        <authorList>
            <person name="Mingle L.A."/>
            <person name="Cole J.A."/>
            <person name="Lapierre P."/>
            <person name="Musser K.A."/>
        </authorList>
    </citation>
    <scope>NUCLEOTIDE SEQUENCE [LARGE SCALE GENOMIC DNA]</scope>
    <source>
        <strain evidence="1 2">5503</strain>
    </source>
</reference>
<dbReference type="EMBL" id="JRKQ01000026">
    <property type="protein sequence ID" value="KGJ22603.1"/>
    <property type="molecule type" value="Genomic_DNA"/>
</dbReference>
<gene>
    <name evidence="1" type="ORF">IX56_07205</name>
</gene>
<organism evidence="1 2">
    <name type="scientific">Paracoccus sanguinis</name>
    <dbReference type="NCBI Taxonomy" id="1545044"/>
    <lineage>
        <taxon>Bacteria</taxon>
        <taxon>Pseudomonadati</taxon>
        <taxon>Pseudomonadota</taxon>
        <taxon>Alphaproteobacteria</taxon>
        <taxon>Rhodobacterales</taxon>
        <taxon>Paracoccaceae</taxon>
        <taxon>Paracoccus</taxon>
    </lineage>
</organism>
<name>A0A099GKG3_9RHOB</name>
<dbReference type="AlphaFoldDB" id="A0A099GKG3"/>